<dbReference type="GO" id="GO:0016301">
    <property type="term" value="F:kinase activity"/>
    <property type="evidence" value="ECO:0007669"/>
    <property type="project" value="UniProtKB-KW"/>
</dbReference>
<keyword evidence="1" id="KW-0808">Transferase</keyword>
<dbReference type="EMBL" id="HADW01020247">
    <property type="protein sequence ID" value="SBP21647.1"/>
    <property type="molecule type" value="Transcribed_RNA"/>
</dbReference>
<proteinExistence type="predicted"/>
<keyword evidence="1" id="KW-0418">Kinase</keyword>
<protein>
    <submittedName>
        <fullName evidence="1">Protein kinase, AMP-activated, alpha 2 catalytic subunit</fullName>
    </submittedName>
</protein>
<accession>A0A1A7XU41</accession>
<reference evidence="1" key="2">
    <citation type="submission" date="2016-06" db="EMBL/GenBank/DDBJ databases">
        <title>The genome of a short-lived fish provides insights into sex chromosome evolution and the genetic control of aging.</title>
        <authorList>
            <person name="Reichwald K."/>
            <person name="Felder M."/>
            <person name="Petzold A."/>
            <person name="Koch P."/>
            <person name="Groth M."/>
            <person name="Platzer M."/>
        </authorList>
    </citation>
    <scope>NUCLEOTIDE SEQUENCE</scope>
    <source>
        <tissue evidence="1">Brain</tissue>
    </source>
</reference>
<reference evidence="1" key="1">
    <citation type="submission" date="2016-05" db="EMBL/GenBank/DDBJ databases">
        <authorList>
            <person name="Lavstsen T."/>
            <person name="Jespersen J.S."/>
        </authorList>
    </citation>
    <scope>NUCLEOTIDE SEQUENCE</scope>
    <source>
        <tissue evidence="1">Brain</tissue>
    </source>
</reference>
<dbReference type="AlphaFoldDB" id="A0A1A7XU41"/>
<sequence length="30" mass="3264">NPEVISCTSKKLRNIFILTSSKKGQGLTLS</sequence>
<evidence type="ECO:0000313" key="1">
    <source>
        <dbReference type="EMBL" id="SBP21647.1"/>
    </source>
</evidence>
<feature type="non-terminal residue" evidence="1">
    <location>
        <position position="1"/>
    </location>
</feature>
<name>A0A1A7XU41_9TELE</name>
<gene>
    <name evidence="1" type="primary">PRKAA2</name>
</gene>
<organism evidence="1">
    <name type="scientific">Iconisemion striatum</name>
    <dbReference type="NCBI Taxonomy" id="60296"/>
    <lineage>
        <taxon>Eukaryota</taxon>
        <taxon>Metazoa</taxon>
        <taxon>Chordata</taxon>
        <taxon>Craniata</taxon>
        <taxon>Vertebrata</taxon>
        <taxon>Euteleostomi</taxon>
        <taxon>Actinopterygii</taxon>
        <taxon>Neopterygii</taxon>
        <taxon>Teleostei</taxon>
        <taxon>Neoteleostei</taxon>
        <taxon>Acanthomorphata</taxon>
        <taxon>Ovalentaria</taxon>
        <taxon>Atherinomorphae</taxon>
        <taxon>Cyprinodontiformes</taxon>
        <taxon>Nothobranchiidae</taxon>
        <taxon>Iconisemion</taxon>
    </lineage>
</organism>